<dbReference type="Gene3D" id="3.10.290.10">
    <property type="entry name" value="RNA-binding S4 domain"/>
    <property type="match status" value="1"/>
</dbReference>
<dbReference type="Pfam" id="PF01479">
    <property type="entry name" value="S4"/>
    <property type="match status" value="1"/>
</dbReference>
<dbReference type="Proteomes" id="UP001271769">
    <property type="component" value="Unassembled WGS sequence"/>
</dbReference>
<dbReference type="InterPro" id="IPR006145">
    <property type="entry name" value="PsdUridine_synth_RsuA/RluA"/>
</dbReference>
<dbReference type="SUPFAM" id="SSF55120">
    <property type="entry name" value="Pseudouridine synthase"/>
    <property type="match status" value="1"/>
</dbReference>
<organism evidence="9 10">
    <name type="scientific">Dongia rigui</name>
    <dbReference type="NCBI Taxonomy" id="940149"/>
    <lineage>
        <taxon>Bacteria</taxon>
        <taxon>Pseudomonadati</taxon>
        <taxon>Pseudomonadota</taxon>
        <taxon>Alphaproteobacteria</taxon>
        <taxon>Rhodospirillales</taxon>
        <taxon>Dongiaceae</taxon>
        <taxon>Dongia</taxon>
    </lineage>
</organism>
<accession>A0ABU5E1S1</accession>
<dbReference type="SMART" id="SM00363">
    <property type="entry name" value="S4"/>
    <property type="match status" value="1"/>
</dbReference>
<evidence type="ECO:0000256" key="3">
    <source>
        <dbReference type="ARBA" id="ARBA00022884"/>
    </source>
</evidence>
<dbReference type="PANTHER" id="PTHR47683">
    <property type="entry name" value="PSEUDOURIDINE SYNTHASE FAMILY PROTEIN-RELATED"/>
    <property type="match status" value="1"/>
</dbReference>
<comment type="caution">
    <text evidence="9">The sequence shown here is derived from an EMBL/GenBank/DDBJ whole genome shotgun (WGS) entry which is preliminary data.</text>
</comment>
<evidence type="ECO:0000256" key="6">
    <source>
        <dbReference type="RuleBase" id="RU003887"/>
    </source>
</evidence>
<evidence type="ECO:0000256" key="1">
    <source>
        <dbReference type="ARBA" id="ARBA00000073"/>
    </source>
</evidence>
<dbReference type="InterPro" id="IPR002942">
    <property type="entry name" value="S4_RNA-bd"/>
</dbReference>
<dbReference type="NCBIfam" id="TIGR00093">
    <property type="entry name" value="pseudouridine synthase"/>
    <property type="match status" value="1"/>
</dbReference>
<dbReference type="PANTHER" id="PTHR47683:SF3">
    <property type="entry name" value="RIBOSOMAL LARGE SUBUNIT PSEUDOURIDINE SYNTHASE B"/>
    <property type="match status" value="1"/>
</dbReference>
<protein>
    <recommendedName>
        <fullName evidence="6">Pseudouridine synthase</fullName>
        <ecNumber evidence="6">5.4.99.-</ecNumber>
    </recommendedName>
</protein>
<feature type="compositionally biased region" description="Basic and acidic residues" evidence="7">
    <location>
        <begin position="438"/>
        <end position="448"/>
    </location>
</feature>
<dbReference type="Pfam" id="PF00849">
    <property type="entry name" value="PseudoU_synth_2"/>
    <property type="match status" value="1"/>
</dbReference>
<dbReference type="EC" id="5.4.99.-" evidence="6"/>
<name>A0ABU5E1S1_9PROT</name>
<feature type="compositionally biased region" description="Basic and acidic residues" evidence="7">
    <location>
        <begin position="311"/>
        <end position="334"/>
    </location>
</feature>
<comment type="similarity">
    <text evidence="2 6">Belongs to the pseudouridine synthase RsuA family.</text>
</comment>
<feature type="compositionally biased region" description="Basic and acidic residues" evidence="7">
    <location>
        <begin position="493"/>
        <end position="517"/>
    </location>
</feature>
<dbReference type="SUPFAM" id="SSF55174">
    <property type="entry name" value="Alpha-L RNA-binding motif"/>
    <property type="match status" value="1"/>
</dbReference>
<evidence type="ECO:0000256" key="4">
    <source>
        <dbReference type="ARBA" id="ARBA00023235"/>
    </source>
</evidence>
<dbReference type="PROSITE" id="PS01149">
    <property type="entry name" value="PSI_RSU"/>
    <property type="match status" value="1"/>
</dbReference>
<feature type="domain" description="RNA-binding S4" evidence="8">
    <location>
        <begin position="17"/>
        <end position="76"/>
    </location>
</feature>
<dbReference type="InterPro" id="IPR042092">
    <property type="entry name" value="PsdUridine_s_RsuA/RluB/E/F_cat"/>
</dbReference>
<dbReference type="InterPro" id="IPR018496">
    <property type="entry name" value="PsdUridine_synth_RsuA/RluB_CS"/>
</dbReference>
<dbReference type="RefSeq" id="WP_320502481.1">
    <property type="nucleotide sequence ID" value="NZ_JAXCLX010000003.1"/>
</dbReference>
<dbReference type="Gene3D" id="3.30.70.580">
    <property type="entry name" value="Pseudouridine synthase I, catalytic domain, N-terminal subdomain"/>
    <property type="match status" value="1"/>
</dbReference>
<dbReference type="InterPro" id="IPR036986">
    <property type="entry name" value="S4_RNA-bd_sf"/>
</dbReference>
<evidence type="ECO:0000313" key="9">
    <source>
        <dbReference type="EMBL" id="MDY0873433.1"/>
    </source>
</evidence>
<dbReference type="InterPro" id="IPR020094">
    <property type="entry name" value="TruA/RsuA/RluB/E/F_N"/>
</dbReference>
<comment type="catalytic activity">
    <reaction evidence="1">
        <text>a uridine in RNA = a pseudouridine in RNA</text>
        <dbReference type="Rhea" id="RHEA:48348"/>
        <dbReference type="Rhea" id="RHEA-COMP:12068"/>
        <dbReference type="Rhea" id="RHEA-COMP:12069"/>
        <dbReference type="ChEBI" id="CHEBI:65314"/>
        <dbReference type="ChEBI" id="CHEBI:65315"/>
    </reaction>
</comment>
<sequence length="529" mass="60201">MEKTRKSELPKTGQAGERIAKVMARAGLCSRRDAEAWIANGRVTLNGKVLTSAAINVGKKDTVLVDGQPLPEKQLTRVWLYYKPKGLMTTSYDPEGRATVFDNLPAEMPRVISVGRLDLNSEGLLLLTNDGELARKLELPTTAWIRRYRVRVNGRFDPKLLEGLKDGIEIDGVRYGSIEAAFERQQGANAWLTMALTEGKNREIRRICQHFGWPVSRLIRVGYGPFVLGEMEPGQVQEVKGKLLQTQLRFGNDWRAEKAAEVEVAPSRPVFNRGPDKKTREKLRDAPREERGKPAERSERRAPRPQQVEEEAPRPRRLQRADLPRWSERPRQEEAATGERPQRHRIELKPKERREQKPRTESGDRPRWSERPRQDVRTDGERPQRRQAEFKPKEPRAQKSRDESGDRPQKPGFKAGWAKNKAKKAQPGSHHGFKHKPRDAEDGADARPPRKAKAAARYEQPPRDNAPSGSKIPARENAPMRHAGTRSNAKPRGRNDQRGPDKPRDKQGDKPRGDKPRGKPASGHARRFR</sequence>
<evidence type="ECO:0000259" key="8">
    <source>
        <dbReference type="SMART" id="SM00363"/>
    </source>
</evidence>
<keyword evidence="3 5" id="KW-0694">RNA-binding</keyword>
<evidence type="ECO:0000313" key="10">
    <source>
        <dbReference type="Proteomes" id="UP001271769"/>
    </source>
</evidence>
<dbReference type="InterPro" id="IPR050343">
    <property type="entry name" value="RsuA_PseudoU_synthase"/>
</dbReference>
<dbReference type="EMBL" id="JAXCLX010000003">
    <property type="protein sequence ID" value="MDY0873433.1"/>
    <property type="molecule type" value="Genomic_DNA"/>
</dbReference>
<dbReference type="InterPro" id="IPR020103">
    <property type="entry name" value="PsdUridine_synth_cat_dom_sf"/>
</dbReference>
<reference evidence="9 10" key="1">
    <citation type="journal article" date="2013" name="Antonie Van Leeuwenhoek">
        <title>Dongia rigui sp. nov., isolated from freshwater of a large wetland in Korea.</title>
        <authorList>
            <person name="Baik K.S."/>
            <person name="Hwang Y.M."/>
            <person name="Choi J.S."/>
            <person name="Kwon J."/>
            <person name="Seong C.N."/>
        </authorList>
    </citation>
    <scope>NUCLEOTIDE SEQUENCE [LARGE SCALE GENOMIC DNA]</scope>
    <source>
        <strain evidence="9 10">04SU4-P</strain>
    </source>
</reference>
<gene>
    <name evidence="9" type="ORF">SMD31_15950</name>
</gene>
<feature type="region of interest" description="Disordered" evidence="7">
    <location>
        <begin position="265"/>
        <end position="529"/>
    </location>
</feature>
<evidence type="ECO:0000256" key="2">
    <source>
        <dbReference type="ARBA" id="ARBA00008348"/>
    </source>
</evidence>
<keyword evidence="10" id="KW-1185">Reference proteome</keyword>
<keyword evidence="4 6" id="KW-0413">Isomerase</keyword>
<dbReference type="PROSITE" id="PS50889">
    <property type="entry name" value="S4"/>
    <property type="match status" value="1"/>
</dbReference>
<feature type="compositionally biased region" description="Basic and acidic residues" evidence="7">
    <location>
        <begin position="274"/>
        <end position="302"/>
    </location>
</feature>
<dbReference type="Gene3D" id="3.30.70.1560">
    <property type="entry name" value="Alpha-L RNA-binding motif"/>
    <property type="match status" value="1"/>
</dbReference>
<dbReference type="InterPro" id="IPR000748">
    <property type="entry name" value="PsdUridine_synth_RsuA/RluB/E/F"/>
</dbReference>
<proteinExistence type="inferred from homology"/>
<feature type="compositionally biased region" description="Basic and acidic residues" evidence="7">
    <location>
        <begin position="340"/>
        <end position="409"/>
    </location>
</feature>
<evidence type="ECO:0000256" key="7">
    <source>
        <dbReference type="SAM" id="MobiDB-lite"/>
    </source>
</evidence>
<evidence type="ECO:0000256" key="5">
    <source>
        <dbReference type="PROSITE-ProRule" id="PRU00182"/>
    </source>
</evidence>
<dbReference type="CDD" id="cd00165">
    <property type="entry name" value="S4"/>
    <property type="match status" value="1"/>
</dbReference>